<evidence type="ECO:0000256" key="5">
    <source>
        <dbReference type="SAM" id="MobiDB-lite"/>
    </source>
</evidence>
<dbReference type="EMBL" id="CP036274">
    <property type="protein sequence ID" value="QDU26432.1"/>
    <property type="molecule type" value="Genomic_DNA"/>
</dbReference>
<protein>
    <submittedName>
        <fullName evidence="8">Fatty acid hydroxylase superfamily protein</fullName>
    </submittedName>
</protein>
<dbReference type="GO" id="GO:0005506">
    <property type="term" value="F:iron ion binding"/>
    <property type="evidence" value="ECO:0007669"/>
    <property type="project" value="InterPro"/>
</dbReference>
<reference evidence="8 9" key="1">
    <citation type="submission" date="2019-02" db="EMBL/GenBank/DDBJ databases">
        <title>Deep-cultivation of Planctomycetes and their phenomic and genomic characterization uncovers novel biology.</title>
        <authorList>
            <person name="Wiegand S."/>
            <person name="Jogler M."/>
            <person name="Boedeker C."/>
            <person name="Pinto D."/>
            <person name="Vollmers J."/>
            <person name="Rivas-Marin E."/>
            <person name="Kohn T."/>
            <person name="Peeters S.H."/>
            <person name="Heuer A."/>
            <person name="Rast P."/>
            <person name="Oberbeckmann S."/>
            <person name="Bunk B."/>
            <person name="Jeske O."/>
            <person name="Meyerdierks A."/>
            <person name="Storesund J.E."/>
            <person name="Kallscheuer N."/>
            <person name="Luecker S."/>
            <person name="Lage O.M."/>
            <person name="Pohl T."/>
            <person name="Merkel B.J."/>
            <person name="Hornburger P."/>
            <person name="Mueller R.-W."/>
            <person name="Bruemmer F."/>
            <person name="Labrenz M."/>
            <person name="Spormann A.M."/>
            <person name="Op den Camp H."/>
            <person name="Overmann J."/>
            <person name="Amann R."/>
            <person name="Jetten M.S.M."/>
            <person name="Mascher T."/>
            <person name="Medema M.H."/>
            <person name="Devos D.P."/>
            <person name="Kaster A.-K."/>
            <person name="Ovreas L."/>
            <person name="Rohde M."/>
            <person name="Galperin M.Y."/>
            <person name="Jogler C."/>
        </authorList>
    </citation>
    <scope>NUCLEOTIDE SEQUENCE [LARGE SCALE GENOMIC DNA]</scope>
    <source>
        <strain evidence="8 9">ETA_A8</strain>
    </source>
</reference>
<dbReference type="InterPro" id="IPR006694">
    <property type="entry name" value="Fatty_acid_hydroxylase"/>
</dbReference>
<dbReference type="GO" id="GO:0008610">
    <property type="term" value="P:lipid biosynthetic process"/>
    <property type="evidence" value="ECO:0007669"/>
    <property type="project" value="InterPro"/>
</dbReference>
<comment type="subcellular location">
    <subcellularLocation>
        <location evidence="1">Membrane</location>
    </subcellularLocation>
</comment>
<feature type="transmembrane region" description="Helical" evidence="6">
    <location>
        <begin position="154"/>
        <end position="177"/>
    </location>
</feature>
<dbReference type="OrthoDB" id="9770329at2"/>
<keyword evidence="4 6" id="KW-0472">Membrane</keyword>
<dbReference type="GO" id="GO:0016020">
    <property type="term" value="C:membrane"/>
    <property type="evidence" value="ECO:0007669"/>
    <property type="project" value="UniProtKB-SubCell"/>
</dbReference>
<dbReference type="PANTHER" id="PTHR11863">
    <property type="entry name" value="STEROL DESATURASE"/>
    <property type="match status" value="1"/>
</dbReference>
<dbReference type="RefSeq" id="WP_145086985.1">
    <property type="nucleotide sequence ID" value="NZ_CP036274.1"/>
</dbReference>
<gene>
    <name evidence="8" type="ORF">ETAA8_15100</name>
</gene>
<dbReference type="Pfam" id="PF04116">
    <property type="entry name" value="FA_hydroxylase"/>
    <property type="match status" value="1"/>
</dbReference>
<evidence type="ECO:0000256" key="4">
    <source>
        <dbReference type="ARBA" id="ARBA00023136"/>
    </source>
</evidence>
<evidence type="ECO:0000256" key="1">
    <source>
        <dbReference type="ARBA" id="ARBA00004370"/>
    </source>
</evidence>
<feature type="transmembrane region" description="Helical" evidence="6">
    <location>
        <begin position="56"/>
        <end position="74"/>
    </location>
</feature>
<feature type="domain" description="Fatty acid hydroxylase" evidence="7">
    <location>
        <begin position="101"/>
        <end position="235"/>
    </location>
</feature>
<feature type="transmembrane region" description="Helical" evidence="6">
    <location>
        <begin position="95"/>
        <end position="113"/>
    </location>
</feature>
<evidence type="ECO:0000313" key="8">
    <source>
        <dbReference type="EMBL" id="QDU26432.1"/>
    </source>
</evidence>
<feature type="compositionally biased region" description="Basic residues" evidence="5">
    <location>
        <begin position="284"/>
        <end position="295"/>
    </location>
</feature>
<feature type="transmembrane region" description="Helical" evidence="6">
    <location>
        <begin position="7"/>
        <end position="29"/>
    </location>
</feature>
<name>A0A517Y8G4_9BACT</name>
<evidence type="ECO:0000256" key="6">
    <source>
        <dbReference type="SAM" id="Phobius"/>
    </source>
</evidence>
<evidence type="ECO:0000256" key="3">
    <source>
        <dbReference type="ARBA" id="ARBA00022989"/>
    </source>
</evidence>
<evidence type="ECO:0000256" key="2">
    <source>
        <dbReference type="ARBA" id="ARBA00022692"/>
    </source>
</evidence>
<evidence type="ECO:0000313" key="9">
    <source>
        <dbReference type="Proteomes" id="UP000315017"/>
    </source>
</evidence>
<feature type="compositionally biased region" description="Basic and acidic residues" evidence="5">
    <location>
        <begin position="255"/>
        <end position="273"/>
    </location>
</feature>
<feature type="region of interest" description="Disordered" evidence="5">
    <location>
        <begin position="252"/>
        <end position="295"/>
    </location>
</feature>
<dbReference type="InterPro" id="IPR050307">
    <property type="entry name" value="Sterol_Desaturase_Related"/>
</dbReference>
<dbReference type="KEGG" id="aagg:ETAA8_15100"/>
<keyword evidence="9" id="KW-1185">Reference proteome</keyword>
<evidence type="ECO:0000259" key="7">
    <source>
        <dbReference type="Pfam" id="PF04116"/>
    </source>
</evidence>
<dbReference type="Proteomes" id="UP000315017">
    <property type="component" value="Chromosome"/>
</dbReference>
<proteinExistence type="predicted"/>
<dbReference type="AlphaFoldDB" id="A0A517Y8G4"/>
<sequence length="295" mass="34432">MNILLEFTAFFAFLLVLGYLAPAGMYYWLYHLNAEKRELEPLQARRPSQAQIVREIKLSLVTILIFAVMSTGLYQLYKADLTSIYWRFRDYPVGYGFLSVFLCLVIHDTYFYWSHRFMHWQPVFKYMHLGHHRSVSPTPWAIFAFQPAEAVVQFIGISLLVLFLPLHPLALLAFLWIDTQINTAGHTGYELVPRFISQSRWFKGLNTVTHHDSHHTHMDKNYGAFFNVWDRWMGTLLEDEQVHAEPENIEGAVHAQHESPVMEEKSSSPERTGRGPVRPPHIGIRGKRFSRSKQR</sequence>
<keyword evidence="3 6" id="KW-1133">Transmembrane helix</keyword>
<organism evidence="8 9">
    <name type="scientific">Anatilimnocola aggregata</name>
    <dbReference type="NCBI Taxonomy" id="2528021"/>
    <lineage>
        <taxon>Bacteria</taxon>
        <taxon>Pseudomonadati</taxon>
        <taxon>Planctomycetota</taxon>
        <taxon>Planctomycetia</taxon>
        <taxon>Pirellulales</taxon>
        <taxon>Pirellulaceae</taxon>
        <taxon>Anatilimnocola</taxon>
    </lineage>
</organism>
<keyword evidence="2 6" id="KW-0812">Transmembrane</keyword>
<dbReference type="GO" id="GO:0016491">
    <property type="term" value="F:oxidoreductase activity"/>
    <property type="evidence" value="ECO:0007669"/>
    <property type="project" value="InterPro"/>
</dbReference>
<accession>A0A517Y8G4</accession>